<dbReference type="AlphaFoldDB" id="A0A5B7GMM9"/>
<keyword evidence="2" id="KW-1185">Reference proteome</keyword>
<dbReference type="EMBL" id="VSRR010015976">
    <property type="protein sequence ID" value="MPC58773.1"/>
    <property type="molecule type" value="Genomic_DNA"/>
</dbReference>
<protein>
    <submittedName>
        <fullName evidence="1">Uncharacterized protein</fullName>
    </submittedName>
</protein>
<gene>
    <name evidence="1" type="ORF">E2C01_052782</name>
</gene>
<comment type="caution">
    <text evidence="1">The sequence shown here is derived from an EMBL/GenBank/DDBJ whole genome shotgun (WGS) entry which is preliminary data.</text>
</comment>
<organism evidence="1 2">
    <name type="scientific">Portunus trituberculatus</name>
    <name type="common">Swimming crab</name>
    <name type="synonym">Neptunus trituberculatus</name>
    <dbReference type="NCBI Taxonomy" id="210409"/>
    <lineage>
        <taxon>Eukaryota</taxon>
        <taxon>Metazoa</taxon>
        <taxon>Ecdysozoa</taxon>
        <taxon>Arthropoda</taxon>
        <taxon>Crustacea</taxon>
        <taxon>Multicrustacea</taxon>
        <taxon>Malacostraca</taxon>
        <taxon>Eumalacostraca</taxon>
        <taxon>Eucarida</taxon>
        <taxon>Decapoda</taxon>
        <taxon>Pleocyemata</taxon>
        <taxon>Brachyura</taxon>
        <taxon>Eubrachyura</taxon>
        <taxon>Portunoidea</taxon>
        <taxon>Portunidae</taxon>
        <taxon>Portuninae</taxon>
        <taxon>Portunus</taxon>
    </lineage>
</organism>
<accession>A0A5B7GMM9</accession>
<evidence type="ECO:0000313" key="1">
    <source>
        <dbReference type="EMBL" id="MPC58773.1"/>
    </source>
</evidence>
<evidence type="ECO:0000313" key="2">
    <source>
        <dbReference type="Proteomes" id="UP000324222"/>
    </source>
</evidence>
<name>A0A5B7GMM9_PORTR</name>
<reference evidence="1 2" key="1">
    <citation type="submission" date="2019-05" db="EMBL/GenBank/DDBJ databases">
        <title>Another draft genome of Portunus trituberculatus and its Hox gene families provides insights of decapod evolution.</title>
        <authorList>
            <person name="Jeong J.-H."/>
            <person name="Song I."/>
            <person name="Kim S."/>
            <person name="Choi T."/>
            <person name="Kim D."/>
            <person name="Ryu S."/>
            <person name="Kim W."/>
        </authorList>
    </citation>
    <scope>NUCLEOTIDE SEQUENCE [LARGE SCALE GENOMIC DNA]</scope>
    <source>
        <tissue evidence="1">Muscle</tissue>
    </source>
</reference>
<dbReference type="Proteomes" id="UP000324222">
    <property type="component" value="Unassembled WGS sequence"/>
</dbReference>
<proteinExistence type="predicted"/>
<sequence length="86" mass="9744">MEERPAVEPLAADVEGPAVAGSADFLINFDTFIYVMSHFATPGKIWVTFLQGFQSFFDTTETFSKSFDVQATHRFFFLVSLFFCLL</sequence>